<keyword evidence="2" id="KW-1185">Reference proteome</keyword>
<evidence type="ECO:0000313" key="1">
    <source>
        <dbReference type="EMBL" id="CAH1784080.1"/>
    </source>
</evidence>
<evidence type="ECO:0000313" key="2">
    <source>
        <dbReference type="Proteomes" id="UP000749559"/>
    </source>
</evidence>
<dbReference type="PANTHER" id="PTHR22168">
    <property type="entry name" value="TMEM26 PROTEIN"/>
    <property type="match status" value="1"/>
</dbReference>
<dbReference type="PANTHER" id="PTHR22168:SF7">
    <property type="entry name" value="TRANSMEMBRANE PROTEIN 26-LIKE"/>
    <property type="match status" value="1"/>
</dbReference>
<reference evidence="1" key="1">
    <citation type="submission" date="2022-03" db="EMBL/GenBank/DDBJ databases">
        <authorList>
            <person name="Martin C."/>
        </authorList>
    </citation>
    <scope>NUCLEOTIDE SEQUENCE</scope>
</reference>
<accession>A0A8J1T693</accession>
<dbReference type="Proteomes" id="UP000749559">
    <property type="component" value="Unassembled WGS sequence"/>
</dbReference>
<organism evidence="1 2">
    <name type="scientific">Owenia fusiformis</name>
    <name type="common">Polychaete worm</name>
    <dbReference type="NCBI Taxonomy" id="6347"/>
    <lineage>
        <taxon>Eukaryota</taxon>
        <taxon>Metazoa</taxon>
        <taxon>Spiralia</taxon>
        <taxon>Lophotrochozoa</taxon>
        <taxon>Annelida</taxon>
        <taxon>Polychaeta</taxon>
        <taxon>Sedentaria</taxon>
        <taxon>Canalipalpata</taxon>
        <taxon>Sabellida</taxon>
        <taxon>Oweniida</taxon>
        <taxon>Oweniidae</taxon>
        <taxon>Owenia</taxon>
    </lineage>
</organism>
<dbReference type="OrthoDB" id="10042902at2759"/>
<name>A0A8J1T693_OWEFU</name>
<gene>
    <name evidence="1" type="ORF">OFUS_LOCUS10333</name>
</gene>
<protein>
    <submittedName>
        <fullName evidence="1">Uncharacterized protein</fullName>
    </submittedName>
</protein>
<comment type="caution">
    <text evidence="1">The sequence shown here is derived from an EMBL/GenBank/DDBJ whole genome shotgun (WGS) entry which is preliminary data.</text>
</comment>
<dbReference type="EMBL" id="CAIIXF020000005">
    <property type="protein sequence ID" value="CAH1784080.1"/>
    <property type="molecule type" value="Genomic_DNA"/>
</dbReference>
<proteinExistence type="predicted"/>
<dbReference type="InterPro" id="IPR019169">
    <property type="entry name" value="Transmembrane_26"/>
</dbReference>
<sequence length="337" mass="38508">MVLPLDCIHITEAFIARLLFATHGCVAVWRVAVEYGEYAFVFLSGAVGIIIEGGYVIKQRRGIEISKRFCPTVLFYLIIMIPCVWLLEMERLNLRQPFLMGIFHDPRYNATADTLASIDVPLSSEHFRLALEQSLLLLMILGRWLLPKGEMSRQQVSQLLLNYLGMAADIVDLFELFREEGINRAEEFVYSILTVYSLSLCQFTFALPIITDDSNNGNRPNQLLGMRKYVTPEVASVLVTLFIHDGPFLCVRLVAIFYYNVYTYSVVFFTTKNGLMVILQSYRLFGICLQRNDGIDINNVEEGTFQATDKQFEAITDERIALKTRSNIYQGINEEDL</sequence>
<dbReference type="Pfam" id="PF09772">
    <property type="entry name" value="Tmem26"/>
    <property type="match status" value="1"/>
</dbReference>
<dbReference type="AlphaFoldDB" id="A0A8J1T693"/>